<keyword evidence="2" id="KW-1185">Reference proteome</keyword>
<reference evidence="1" key="1">
    <citation type="submission" date="2021-02" db="EMBL/GenBank/DDBJ databases">
        <authorList>
            <person name="Nowell W R."/>
        </authorList>
    </citation>
    <scope>NUCLEOTIDE SEQUENCE</scope>
</reference>
<name>A0A821T306_9BILA</name>
<sequence length="59" mass="7018">KSIFHGPESGLALLNKNSFDLNTICIYKYHTYQQQIAVLYDMVHHQKRMDRVQDVKMSY</sequence>
<gene>
    <name evidence="1" type="ORF">UJA718_LOCUS44213</name>
</gene>
<proteinExistence type="predicted"/>
<dbReference type="Proteomes" id="UP000663873">
    <property type="component" value="Unassembled WGS sequence"/>
</dbReference>
<feature type="non-terminal residue" evidence="1">
    <location>
        <position position="1"/>
    </location>
</feature>
<organism evidence="1 2">
    <name type="scientific">Rotaria socialis</name>
    <dbReference type="NCBI Taxonomy" id="392032"/>
    <lineage>
        <taxon>Eukaryota</taxon>
        <taxon>Metazoa</taxon>
        <taxon>Spiralia</taxon>
        <taxon>Gnathifera</taxon>
        <taxon>Rotifera</taxon>
        <taxon>Eurotatoria</taxon>
        <taxon>Bdelloidea</taxon>
        <taxon>Philodinida</taxon>
        <taxon>Philodinidae</taxon>
        <taxon>Rotaria</taxon>
    </lineage>
</organism>
<evidence type="ECO:0000313" key="2">
    <source>
        <dbReference type="Proteomes" id="UP000663873"/>
    </source>
</evidence>
<dbReference type="AlphaFoldDB" id="A0A821T306"/>
<protein>
    <submittedName>
        <fullName evidence="1">Uncharacterized protein</fullName>
    </submittedName>
</protein>
<evidence type="ECO:0000313" key="1">
    <source>
        <dbReference type="EMBL" id="CAF4869534.1"/>
    </source>
</evidence>
<accession>A0A821T306</accession>
<comment type="caution">
    <text evidence="1">The sequence shown here is derived from an EMBL/GenBank/DDBJ whole genome shotgun (WGS) entry which is preliminary data.</text>
</comment>
<dbReference type="EMBL" id="CAJOBP010066905">
    <property type="protein sequence ID" value="CAF4869534.1"/>
    <property type="molecule type" value="Genomic_DNA"/>
</dbReference>